<dbReference type="EMBL" id="AFBN01000025">
    <property type="protein sequence ID" value="EGF58114.1"/>
    <property type="molecule type" value="Genomic_DNA"/>
</dbReference>
<protein>
    <submittedName>
        <fullName evidence="1">Uncharacterized protein</fullName>
    </submittedName>
</protein>
<dbReference type="STRING" id="763034.HMPREF9446_01415"/>
<keyword evidence="2" id="KW-1185">Reference proteome</keyword>
<proteinExistence type="predicted"/>
<accession>F3PRR3</accession>
<sequence>MHLLFYIEGNGKEGKASIIKFKNVIYPSCCHEMHSIDLIHRYLSRDGYP</sequence>
<evidence type="ECO:0000313" key="2">
    <source>
        <dbReference type="Proteomes" id="UP000003416"/>
    </source>
</evidence>
<evidence type="ECO:0000313" key="1">
    <source>
        <dbReference type="EMBL" id="EGF58114.1"/>
    </source>
</evidence>
<dbReference type="AlphaFoldDB" id="F3PRR3"/>
<name>F3PRR3_9BACE</name>
<dbReference type="Proteomes" id="UP000003416">
    <property type="component" value="Unassembled WGS sequence"/>
</dbReference>
<reference evidence="1 2" key="1">
    <citation type="submission" date="2011-02" db="EMBL/GenBank/DDBJ databases">
        <authorList>
            <person name="Weinstock G."/>
            <person name="Sodergren E."/>
            <person name="Clifton S."/>
            <person name="Fulton L."/>
            <person name="Fulton B."/>
            <person name="Courtney L."/>
            <person name="Fronick C."/>
            <person name="Harrison M."/>
            <person name="Strong C."/>
            <person name="Farmer C."/>
            <person name="Delahaunty K."/>
            <person name="Markovic C."/>
            <person name="Hall O."/>
            <person name="Minx P."/>
            <person name="Tomlinson C."/>
            <person name="Mitreva M."/>
            <person name="Hou S."/>
            <person name="Chen J."/>
            <person name="Wollam A."/>
            <person name="Pepin K.H."/>
            <person name="Johnson M."/>
            <person name="Bhonagiri V."/>
            <person name="Zhang X."/>
            <person name="Suruliraj S."/>
            <person name="Warren W."/>
            <person name="Chinwalla A."/>
            <person name="Mardis E.R."/>
            <person name="Wilson R.K."/>
        </authorList>
    </citation>
    <scope>NUCLEOTIDE SEQUENCE [LARGE SCALE GENOMIC DNA]</scope>
    <source>
        <strain evidence="1 2">YIT 12057</strain>
    </source>
</reference>
<comment type="caution">
    <text evidence="1">The sequence shown here is derived from an EMBL/GenBank/DDBJ whole genome shotgun (WGS) entry which is preliminary data.</text>
</comment>
<dbReference type="HOGENOM" id="CLU_3132259_0_0_10"/>
<organism evidence="1 2">
    <name type="scientific">Bacteroides fluxus YIT 12057</name>
    <dbReference type="NCBI Taxonomy" id="763034"/>
    <lineage>
        <taxon>Bacteria</taxon>
        <taxon>Pseudomonadati</taxon>
        <taxon>Bacteroidota</taxon>
        <taxon>Bacteroidia</taxon>
        <taxon>Bacteroidales</taxon>
        <taxon>Bacteroidaceae</taxon>
        <taxon>Bacteroides</taxon>
    </lineage>
</organism>
<gene>
    <name evidence="1" type="ORF">HMPREF9446_01415</name>
</gene>